<dbReference type="InterPro" id="IPR016965">
    <property type="entry name" value="Pase_PHOSPHO-typ"/>
</dbReference>
<comment type="caution">
    <text evidence="8">The sequence shown here is derived from an EMBL/GenBank/DDBJ whole genome shotgun (WGS) entry which is preliminary data.</text>
</comment>
<keyword evidence="3" id="KW-0378">Hydrolase</keyword>
<name>A0A833QS79_9POAL</name>
<evidence type="ECO:0000256" key="3">
    <source>
        <dbReference type="ARBA" id="ARBA00022801"/>
    </source>
</evidence>
<evidence type="ECO:0000256" key="7">
    <source>
        <dbReference type="PIRSR" id="PIRSR031051-3"/>
    </source>
</evidence>
<keyword evidence="2 7" id="KW-0479">Metal-binding</keyword>
<keyword evidence="4 7" id="KW-0460">Magnesium</keyword>
<dbReference type="Gene3D" id="3.40.50.1000">
    <property type="entry name" value="HAD superfamily/HAD-like"/>
    <property type="match status" value="1"/>
</dbReference>
<evidence type="ECO:0000256" key="4">
    <source>
        <dbReference type="ARBA" id="ARBA00022842"/>
    </source>
</evidence>
<protein>
    <submittedName>
        <fullName evidence="8">Inorganic pyrophosphatase 2-like protein</fullName>
    </submittedName>
</protein>
<dbReference type="PANTHER" id="PTHR20889:SF12">
    <property type="entry name" value="LP01149P"/>
    <property type="match status" value="1"/>
</dbReference>
<reference evidence="8" key="1">
    <citation type="submission" date="2020-01" db="EMBL/GenBank/DDBJ databases">
        <title>Genome sequence of Kobresia littledalei, the first chromosome-level genome in the family Cyperaceae.</title>
        <authorList>
            <person name="Qu G."/>
        </authorList>
    </citation>
    <scope>NUCLEOTIDE SEQUENCE</scope>
    <source>
        <strain evidence="8">C.B.Clarke</strain>
        <tissue evidence="8">Leaf</tissue>
    </source>
</reference>
<keyword evidence="9" id="KW-1185">Reference proteome</keyword>
<feature type="active site" description="Proton donor" evidence="5">
    <location>
        <position position="10"/>
    </location>
</feature>
<feature type="binding site" evidence="6">
    <location>
        <position position="94"/>
    </location>
    <ligand>
        <name>substrate</name>
    </ligand>
</feature>
<dbReference type="OrthoDB" id="10267182at2759"/>
<evidence type="ECO:0000256" key="5">
    <source>
        <dbReference type="PIRSR" id="PIRSR031051-1"/>
    </source>
</evidence>
<dbReference type="GO" id="GO:0016791">
    <property type="term" value="F:phosphatase activity"/>
    <property type="evidence" value="ECO:0007669"/>
    <property type="project" value="InterPro"/>
</dbReference>
<dbReference type="EMBL" id="SWLB01000021">
    <property type="protein sequence ID" value="KAF3324469.1"/>
    <property type="molecule type" value="Genomic_DNA"/>
</dbReference>
<evidence type="ECO:0000256" key="2">
    <source>
        <dbReference type="ARBA" id="ARBA00022723"/>
    </source>
</evidence>
<dbReference type="NCBIfam" id="TIGR01488">
    <property type="entry name" value="HAD-SF-IB"/>
    <property type="match status" value="1"/>
</dbReference>
<feature type="binding site" evidence="7">
    <location>
        <position position="8"/>
    </location>
    <ligand>
        <name>Mg(2+)</name>
        <dbReference type="ChEBI" id="CHEBI:18420"/>
    </ligand>
</feature>
<dbReference type="NCBIfam" id="TIGR01489">
    <property type="entry name" value="DKMTPPase-SF"/>
    <property type="match status" value="1"/>
</dbReference>
<dbReference type="GO" id="GO:0046872">
    <property type="term" value="F:metal ion binding"/>
    <property type="evidence" value="ECO:0007669"/>
    <property type="project" value="UniProtKB-KW"/>
</dbReference>
<accession>A0A833QS79</accession>
<feature type="binding site" evidence="7">
    <location>
        <position position="10"/>
    </location>
    <ligand>
        <name>Mg(2+)</name>
        <dbReference type="ChEBI" id="CHEBI:18420"/>
    </ligand>
</feature>
<comment type="cofactor">
    <cofactor evidence="1 7">
        <name>Mg(2+)</name>
        <dbReference type="ChEBI" id="CHEBI:18420"/>
    </cofactor>
</comment>
<organism evidence="8 9">
    <name type="scientific">Carex littledalei</name>
    <dbReference type="NCBI Taxonomy" id="544730"/>
    <lineage>
        <taxon>Eukaryota</taxon>
        <taxon>Viridiplantae</taxon>
        <taxon>Streptophyta</taxon>
        <taxon>Embryophyta</taxon>
        <taxon>Tracheophyta</taxon>
        <taxon>Spermatophyta</taxon>
        <taxon>Magnoliopsida</taxon>
        <taxon>Liliopsida</taxon>
        <taxon>Poales</taxon>
        <taxon>Cyperaceae</taxon>
        <taxon>Cyperoideae</taxon>
        <taxon>Cariceae</taxon>
        <taxon>Carex</taxon>
        <taxon>Carex subgen. Euthyceras</taxon>
    </lineage>
</organism>
<feature type="binding site" evidence="7">
    <location>
        <position position="176"/>
    </location>
    <ligand>
        <name>Mg(2+)</name>
        <dbReference type="ChEBI" id="CHEBI:18420"/>
    </ligand>
</feature>
<dbReference type="AlphaFoldDB" id="A0A833QS79"/>
<feature type="active site" description="Nucleophile" evidence="5">
    <location>
        <position position="8"/>
    </location>
</feature>
<evidence type="ECO:0000256" key="1">
    <source>
        <dbReference type="ARBA" id="ARBA00001946"/>
    </source>
</evidence>
<dbReference type="InterPro" id="IPR036412">
    <property type="entry name" value="HAD-like_sf"/>
</dbReference>
<evidence type="ECO:0000256" key="6">
    <source>
        <dbReference type="PIRSR" id="PIRSR031051-2"/>
    </source>
</evidence>
<evidence type="ECO:0000313" key="9">
    <source>
        <dbReference type="Proteomes" id="UP000623129"/>
    </source>
</evidence>
<dbReference type="SUPFAM" id="SSF56784">
    <property type="entry name" value="HAD-like"/>
    <property type="match status" value="1"/>
</dbReference>
<dbReference type="InterPro" id="IPR023214">
    <property type="entry name" value="HAD_sf"/>
</dbReference>
<dbReference type="Pfam" id="PF06888">
    <property type="entry name" value="Put_Phosphatase"/>
    <property type="match status" value="1"/>
</dbReference>
<dbReference type="InterPro" id="IPR006384">
    <property type="entry name" value="HAD_hydro_PyrdxlP_Pase-like"/>
</dbReference>
<sequence>MGVMVIFDFDRTIIESDSDNWVVTQLGASSLFDLLRPSLPWNSLMDRVMTELHLKGKSIDNIANSLKEMFLDPHIVSAIKSAYSLGCDLRVVSDANLFFIETILKHHGIFECFTEIYTNPSFVDEEGKLRIMSFHNSISPHGCALCPPNMCKGKIIEKIISPVNAEGRKNIIYLGDGKGDYCPSLKLCKEDYVMPRDKYPLSVLISDNTDLVKATVHRWSNGEEIERILSELISGRDQANNNSQSLSGECKLEALPVSSEEGF</sequence>
<feature type="binding site" evidence="6">
    <location>
        <position position="19"/>
    </location>
    <ligand>
        <name>substrate</name>
    </ligand>
</feature>
<dbReference type="PIRSF" id="PIRSF031051">
    <property type="entry name" value="PyrdxlP_Pase_PHOSPHO2"/>
    <property type="match status" value="1"/>
</dbReference>
<dbReference type="Proteomes" id="UP000623129">
    <property type="component" value="Unassembled WGS sequence"/>
</dbReference>
<dbReference type="PANTHER" id="PTHR20889">
    <property type="entry name" value="PHOSPHATASE, ORPHAN 1, 2"/>
    <property type="match status" value="1"/>
</dbReference>
<proteinExistence type="predicted"/>
<evidence type="ECO:0000313" key="8">
    <source>
        <dbReference type="EMBL" id="KAF3324469.1"/>
    </source>
</evidence>
<gene>
    <name evidence="8" type="ORF">FCM35_KLT10626</name>
</gene>